<reference evidence="6 7" key="1">
    <citation type="submission" date="2015-11" db="EMBL/GenBank/DDBJ databases">
        <title>Genome-wide analysis reveals the secondary metabolome in Streptomyces kanasensis ZX01.</title>
        <authorList>
            <person name="Zhang G."/>
            <person name="Han L."/>
            <person name="Feng J."/>
            <person name="Zhang X."/>
        </authorList>
    </citation>
    <scope>NUCLEOTIDE SEQUENCE [LARGE SCALE GENOMIC DNA]</scope>
    <source>
        <strain evidence="6 7">ZX01</strain>
    </source>
</reference>
<comment type="caution">
    <text evidence="6">The sequence shown here is derived from an EMBL/GenBank/DDBJ whole genome shotgun (WGS) entry which is preliminary data.</text>
</comment>
<dbReference type="PANTHER" id="PTHR33204:SF37">
    <property type="entry name" value="HTH-TYPE TRANSCRIPTIONAL REGULATOR YODB"/>
    <property type="match status" value="1"/>
</dbReference>
<dbReference type="OrthoDB" id="4302401at2"/>
<dbReference type="Proteomes" id="UP000054011">
    <property type="component" value="Unassembled WGS sequence"/>
</dbReference>
<dbReference type="InterPro" id="IPR036390">
    <property type="entry name" value="WH_DNA-bd_sf"/>
</dbReference>
<dbReference type="InterPro" id="IPR002577">
    <property type="entry name" value="HTH_HxlR"/>
</dbReference>
<keyword evidence="3" id="KW-0804">Transcription</keyword>
<dbReference type="EMBL" id="LNSV01000024">
    <property type="protein sequence ID" value="KUH38553.1"/>
    <property type="molecule type" value="Genomic_DNA"/>
</dbReference>
<feature type="domain" description="HTH hxlR-type" evidence="5">
    <location>
        <begin position="11"/>
        <end position="110"/>
    </location>
</feature>
<dbReference type="PROSITE" id="PS51118">
    <property type="entry name" value="HTH_HXLR"/>
    <property type="match status" value="1"/>
</dbReference>
<dbReference type="AlphaFoldDB" id="A0A124ECT4"/>
<evidence type="ECO:0000256" key="1">
    <source>
        <dbReference type="ARBA" id="ARBA00023015"/>
    </source>
</evidence>
<name>A0A124ECT4_9ACTN</name>
<evidence type="ECO:0000313" key="6">
    <source>
        <dbReference type="EMBL" id="KUH38553.1"/>
    </source>
</evidence>
<dbReference type="STRING" id="936756.ATE80_11775"/>
<dbReference type="InterPro" id="IPR036388">
    <property type="entry name" value="WH-like_DNA-bd_sf"/>
</dbReference>
<dbReference type="RefSeq" id="WP_058942143.1">
    <property type="nucleotide sequence ID" value="NZ_LNSV01000024.1"/>
</dbReference>
<proteinExistence type="predicted"/>
<accession>A0A124ECT4</accession>
<organism evidence="6 7">
    <name type="scientific">Streptomyces kanasensis</name>
    <dbReference type="NCBI Taxonomy" id="936756"/>
    <lineage>
        <taxon>Bacteria</taxon>
        <taxon>Bacillati</taxon>
        <taxon>Actinomycetota</taxon>
        <taxon>Actinomycetes</taxon>
        <taxon>Kitasatosporales</taxon>
        <taxon>Streptomycetaceae</taxon>
        <taxon>Streptomyces</taxon>
    </lineage>
</organism>
<dbReference type="Gene3D" id="1.10.10.10">
    <property type="entry name" value="Winged helix-like DNA-binding domain superfamily/Winged helix DNA-binding domain"/>
    <property type="match status" value="2"/>
</dbReference>
<protein>
    <recommendedName>
        <fullName evidence="5">HTH hxlR-type domain-containing protein</fullName>
    </recommendedName>
</protein>
<evidence type="ECO:0000259" key="5">
    <source>
        <dbReference type="PROSITE" id="PS51118"/>
    </source>
</evidence>
<evidence type="ECO:0000256" key="2">
    <source>
        <dbReference type="ARBA" id="ARBA00023125"/>
    </source>
</evidence>
<keyword evidence="7" id="KW-1185">Reference proteome</keyword>
<sequence>MAAARVPSTDLPRVVETLEMIAPRWSVWVLMTLAAETQPMRYSEVNARLPWLVDGQLTPRLRALSNAGLIERTAFSRKHVTYGLTDRGRTLLPTLETLAAYGDQHLDKQLVETKVTKNGTTQVEMLPERIPAAQNAEDALALISYKHATPLLWALKERGPSTMAALHQETMPDLSVAAVYHPVYKLSEDRLVTITPQAGADKDTLSTARISLTAAARALAPVYQAVATWATGRPHTDAGHHPLWGTVRLPAAVRSGQWAAHQARHTMRTAVPVAQPPAPAPAKTWRPADLFSSPTTGPCR</sequence>
<dbReference type="SUPFAM" id="SSF46785">
    <property type="entry name" value="Winged helix' DNA-binding domain"/>
    <property type="match status" value="2"/>
</dbReference>
<keyword evidence="1" id="KW-0805">Transcription regulation</keyword>
<keyword evidence="2" id="KW-0238">DNA-binding</keyword>
<dbReference type="GO" id="GO:0003677">
    <property type="term" value="F:DNA binding"/>
    <property type="evidence" value="ECO:0007669"/>
    <property type="project" value="UniProtKB-KW"/>
</dbReference>
<evidence type="ECO:0000256" key="3">
    <source>
        <dbReference type="ARBA" id="ARBA00023163"/>
    </source>
</evidence>
<gene>
    <name evidence="6" type="ORF">ATE80_11775</name>
</gene>
<evidence type="ECO:0000313" key="7">
    <source>
        <dbReference type="Proteomes" id="UP000054011"/>
    </source>
</evidence>
<evidence type="ECO:0000256" key="4">
    <source>
        <dbReference type="SAM" id="MobiDB-lite"/>
    </source>
</evidence>
<dbReference type="PANTHER" id="PTHR33204">
    <property type="entry name" value="TRANSCRIPTIONAL REGULATOR, MARR FAMILY"/>
    <property type="match status" value="1"/>
</dbReference>
<dbReference type="Pfam" id="PF01638">
    <property type="entry name" value="HxlR"/>
    <property type="match status" value="1"/>
</dbReference>
<feature type="region of interest" description="Disordered" evidence="4">
    <location>
        <begin position="273"/>
        <end position="300"/>
    </location>
</feature>